<evidence type="ECO:0000256" key="1">
    <source>
        <dbReference type="ARBA" id="ARBA00023235"/>
    </source>
</evidence>
<dbReference type="RefSeq" id="WP_006597717.1">
    <property type="nucleotide sequence ID" value="NZ_GL622359.1"/>
</dbReference>
<sequence length="115" mass="12924">MSGYLTNTAANPENLNAIRESIDAIDRQMAALYEARLNCATAVAHYKHVRHQPIFDAVREKAVIDKNVSRLKNPEAYGHYYRAFLQHLMDQCKDLEAAVIAEMDAAEAGAYPRSE</sequence>
<evidence type="ECO:0000259" key="2">
    <source>
        <dbReference type="PROSITE" id="PS51168"/>
    </source>
</evidence>
<dbReference type="SUPFAM" id="SSF48600">
    <property type="entry name" value="Chorismate mutase II"/>
    <property type="match status" value="1"/>
</dbReference>
<dbReference type="InterPro" id="IPR036979">
    <property type="entry name" value="CM_dom_sf"/>
</dbReference>
<dbReference type="AlphaFoldDB" id="E6ME65"/>
<dbReference type="EMBL" id="AEQN01000006">
    <property type="protein sequence ID" value="EFV02612.1"/>
    <property type="molecule type" value="Genomic_DNA"/>
</dbReference>
<dbReference type="HOGENOM" id="CLU_131518_3_3_9"/>
<dbReference type="Gene3D" id="1.20.59.10">
    <property type="entry name" value="Chorismate mutase"/>
    <property type="match status" value="1"/>
</dbReference>
<evidence type="ECO:0000313" key="3">
    <source>
        <dbReference type="EMBL" id="EFV02612.1"/>
    </source>
</evidence>
<reference evidence="3 4" key="1">
    <citation type="submission" date="2010-12" db="EMBL/GenBank/DDBJ databases">
        <authorList>
            <person name="Muzny D."/>
            <person name="Qin X."/>
            <person name="Deng J."/>
            <person name="Jiang H."/>
            <person name="Liu Y."/>
            <person name="Qu J."/>
            <person name="Song X.-Z."/>
            <person name="Zhang L."/>
            <person name="Thornton R."/>
            <person name="Coyle M."/>
            <person name="Francisco L."/>
            <person name="Jackson L."/>
            <person name="Javaid M."/>
            <person name="Korchina V."/>
            <person name="Kovar C."/>
            <person name="Mata R."/>
            <person name="Mathew T."/>
            <person name="Ngo R."/>
            <person name="Nguyen L."/>
            <person name="Nguyen N."/>
            <person name="Okwuonu G."/>
            <person name="Ongeri F."/>
            <person name="Pham C."/>
            <person name="Simmons D."/>
            <person name="Wilczek-Boney K."/>
            <person name="Hale W."/>
            <person name="Jakkamsetti A."/>
            <person name="Pham P."/>
            <person name="Ruth R."/>
            <person name="San Lucas F."/>
            <person name="Warren J."/>
            <person name="Zhang J."/>
            <person name="Zhao Z."/>
            <person name="Zhou C."/>
            <person name="Zhu D."/>
            <person name="Lee S."/>
            <person name="Bess C."/>
            <person name="Blankenburg K."/>
            <person name="Forbes L."/>
            <person name="Fu Q."/>
            <person name="Gubbala S."/>
            <person name="Hirani K."/>
            <person name="Jayaseelan J.C."/>
            <person name="Lara F."/>
            <person name="Munidasa M."/>
            <person name="Palculict T."/>
            <person name="Patil S."/>
            <person name="Pu L.-L."/>
            <person name="Saada N."/>
            <person name="Tang L."/>
            <person name="Weissenberger G."/>
            <person name="Zhu Y."/>
            <person name="Hemphill L."/>
            <person name="Shang Y."/>
            <person name="Youmans B."/>
            <person name="Ayvaz T."/>
            <person name="Ross M."/>
            <person name="Santibanez J."/>
            <person name="Aqrawi P."/>
            <person name="Gross S."/>
            <person name="Joshi V."/>
            <person name="Fowler G."/>
            <person name="Nazareth L."/>
            <person name="Reid J."/>
            <person name="Worley K."/>
            <person name="Petrosino J."/>
            <person name="Highlander S."/>
            <person name="Gibbs R."/>
        </authorList>
    </citation>
    <scope>NUCLEOTIDE SEQUENCE [LARGE SCALE GENOMIC DNA]</scope>
    <source>
        <strain evidence="3 4">ATCC 23263</strain>
    </source>
</reference>
<protein>
    <submittedName>
        <fullName evidence="3">Putative chorismate mutase</fullName>
    </submittedName>
</protein>
<accession>E6ME65</accession>
<organism evidence="3 4">
    <name type="scientific">Pseudoramibacter alactolyticus ATCC 23263</name>
    <dbReference type="NCBI Taxonomy" id="887929"/>
    <lineage>
        <taxon>Bacteria</taxon>
        <taxon>Bacillati</taxon>
        <taxon>Bacillota</taxon>
        <taxon>Clostridia</taxon>
        <taxon>Eubacteriales</taxon>
        <taxon>Eubacteriaceae</taxon>
        <taxon>Pseudoramibacter</taxon>
    </lineage>
</organism>
<dbReference type="GO" id="GO:0004106">
    <property type="term" value="F:chorismate mutase activity"/>
    <property type="evidence" value="ECO:0007669"/>
    <property type="project" value="InterPro"/>
</dbReference>
<comment type="caution">
    <text evidence="3">The sequence shown here is derived from an EMBL/GenBank/DDBJ whole genome shotgun (WGS) entry which is preliminary data.</text>
</comment>
<dbReference type="SMART" id="SM00830">
    <property type="entry name" value="CM_2"/>
    <property type="match status" value="1"/>
</dbReference>
<dbReference type="Pfam" id="PF01817">
    <property type="entry name" value="CM_2"/>
    <property type="match status" value="1"/>
</dbReference>
<dbReference type="InterPro" id="IPR002701">
    <property type="entry name" value="CM_II_prokaryot"/>
</dbReference>
<dbReference type="eggNOG" id="COG1605">
    <property type="taxonomic scope" value="Bacteria"/>
</dbReference>
<dbReference type="GO" id="GO:0009697">
    <property type="term" value="P:salicylic acid biosynthetic process"/>
    <property type="evidence" value="ECO:0007669"/>
    <property type="project" value="TreeGrafter"/>
</dbReference>
<gene>
    <name evidence="3" type="ORF">HMP0721_0298</name>
</gene>
<keyword evidence="1" id="KW-0413">Isomerase</keyword>
<dbReference type="STRING" id="887929.HMP0721_0298"/>
<keyword evidence="4" id="KW-1185">Reference proteome</keyword>
<dbReference type="PANTHER" id="PTHR38041:SF1">
    <property type="entry name" value="CHORISMATE MUTASE"/>
    <property type="match status" value="1"/>
</dbReference>
<dbReference type="InterPro" id="IPR051331">
    <property type="entry name" value="Chorismate_mutase-related"/>
</dbReference>
<proteinExistence type="predicted"/>
<dbReference type="OrthoDB" id="9802281at2"/>
<evidence type="ECO:0000313" key="4">
    <source>
        <dbReference type="Proteomes" id="UP000004754"/>
    </source>
</evidence>
<dbReference type="PROSITE" id="PS51168">
    <property type="entry name" value="CHORISMATE_MUT_2"/>
    <property type="match status" value="1"/>
</dbReference>
<dbReference type="Proteomes" id="UP000004754">
    <property type="component" value="Unassembled WGS sequence"/>
</dbReference>
<name>E6ME65_9FIRM</name>
<dbReference type="InterPro" id="IPR036263">
    <property type="entry name" value="Chorismate_II_sf"/>
</dbReference>
<dbReference type="PANTHER" id="PTHR38041">
    <property type="entry name" value="CHORISMATE MUTASE"/>
    <property type="match status" value="1"/>
</dbReference>
<feature type="domain" description="Chorismate mutase" evidence="2">
    <location>
        <begin position="9"/>
        <end position="100"/>
    </location>
</feature>
<dbReference type="GO" id="GO:0046417">
    <property type="term" value="P:chorismate metabolic process"/>
    <property type="evidence" value="ECO:0007669"/>
    <property type="project" value="InterPro"/>
</dbReference>